<evidence type="ECO:0000313" key="3">
    <source>
        <dbReference type="Proteomes" id="UP001187415"/>
    </source>
</evidence>
<gene>
    <name evidence="2" type="ORF">Q5P01_003080</name>
</gene>
<feature type="compositionally biased region" description="Basic and acidic residues" evidence="1">
    <location>
        <begin position="74"/>
        <end position="90"/>
    </location>
</feature>
<evidence type="ECO:0000256" key="1">
    <source>
        <dbReference type="SAM" id="MobiDB-lite"/>
    </source>
</evidence>
<sequence length="108" mass="12178">MAAVKEEDSTRHDQDQNKNEVKDENRDPDLLGDYTVEMNAENQDVGPRSSDPLVPAIPRSGFMGSRVKTASQRDQSHEDETRRPTEEQRDPNTNSVSSATKHCQSRHS</sequence>
<protein>
    <submittedName>
        <fullName evidence="2">Uncharacterized protein</fullName>
    </submittedName>
</protein>
<comment type="caution">
    <text evidence="2">The sequence shown here is derived from an EMBL/GenBank/DDBJ whole genome shotgun (WGS) entry which is preliminary data.</text>
</comment>
<proteinExistence type="predicted"/>
<feature type="region of interest" description="Disordered" evidence="1">
    <location>
        <begin position="1"/>
        <end position="108"/>
    </location>
</feature>
<feature type="compositionally biased region" description="Polar residues" evidence="1">
    <location>
        <begin position="91"/>
        <end position="102"/>
    </location>
</feature>
<name>A0AA88NRP0_CHASR</name>
<reference evidence="2" key="1">
    <citation type="submission" date="2023-07" db="EMBL/GenBank/DDBJ databases">
        <title>Chromosome-level Genome Assembly of Striped Snakehead (Channa striata).</title>
        <authorList>
            <person name="Liu H."/>
        </authorList>
    </citation>
    <scope>NUCLEOTIDE SEQUENCE</scope>
    <source>
        <strain evidence="2">Gz</strain>
        <tissue evidence="2">Muscle</tissue>
    </source>
</reference>
<dbReference type="EMBL" id="JAUPFM010000001">
    <property type="protein sequence ID" value="KAK2863547.1"/>
    <property type="molecule type" value="Genomic_DNA"/>
</dbReference>
<organism evidence="2 3">
    <name type="scientific">Channa striata</name>
    <name type="common">Snakehead murrel</name>
    <name type="synonym">Ophicephalus striatus</name>
    <dbReference type="NCBI Taxonomy" id="64152"/>
    <lineage>
        <taxon>Eukaryota</taxon>
        <taxon>Metazoa</taxon>
        <taxon>Chordata</taxon>
        <taxon>Craniata</taxon>
        <taxon>Vertebrata</taxon>
        <taxon>Euteleostomi</taxon>
        <taxon>Actinopterygii</taxon>
        <taxon>Neopterygii</taxon>
        <taxon>Teleostei</taxon>
        <taxon>Neoteleostei</taxon>
        <taxon>Acanthomorphata</taxon>
        <taxon>Anabantaria</taxon>
        <taxon>Anabantiformes</taxon>
        <taxon>Channoidei</taxon>
        <taxon>Channidae</taxon>
        <taxon>Channa</taxon>
    </lineage>
</organism>
<accession>A0AA88NRP0</accession>
<evidence type="ECO:0000313" key="2">
    <source>
        <dbReference type="EMBL" id="KAK2863547.1"/>
    </source>
</evidence>
<feature type="compositionally biased region" description="Basic and acidic residues" evidence="1">
    <location>
        <begin position="1"/>
        <end position="29"/>
    </location>
</feature>
<dbReference type="AlphaFoldDB" id="A0AA88NRP0"/>
<dbReference type="Proteomes" id="UP001187415">
    <property type="component" value="Unassembled WGS sequence"/>
</dbReference>
<keyword evidence="3" id="KW-1185">Reference proteome</keyword>